<gene>
    <name evidence="1" type="ORF">Hyperionvirus10_21</name>
</gene>
<reference evidence="1" key="1">
    <citation type="submission" date="2018-10" db="EMBL/GenBank/DDBJ databases">
        <title>Hidden diversity of soil giant viruses.</title>
        <authorList>
            <person name="Schulz F."/>
            <person name="Alteio L."/>
            <person name="Goudeau D."/>
            <person name="Ryan E.M."/>
            <person name="Malmstrom R.R."/>
            <person name="Blanchard J."/>
            <person name="Woyke T."/>
        </authorList>
    </citation>
    <scope>NUCLEOTIDE SEQUENCE</scope>
    <source>
        <strain evidence="1">HYV1</strain>
    </source>
</reference>
<proteinExistence type="predicted"/>
<dbReference type="EMBL" id="MK072392">
    <property type="protein sequence ID" value="AYV83685.1"/>
    <property type="molecule type" value="Genomic_DNA"/>
</dbReference>
<sequence>MAINRHGPYPIRSTSKVDLVKLSPQTIFERLLHALTYDNFGAYIDIKHLLLVNPKGSKISFDAIPYHMMMTLGTLLCVSGSIDLLRHFDKYLPQDRPYRYKMLYLAATHPDDYNIVCYLLSQNIYPSKARGFRKENIDEDKEYLKELTEYGEIIAATACDKEMETNRRVKICLELINADPRCIIDSRENMYLIRKCATYNDLLPIIERIFQIEADSTLIPDPQELKNFFEYVAETKAKKVFQFLIEKVIPNIKLPDFDILMYLAPSLDFLIRNDQIEMFPEMFHCVLHSVEDWYHYFFNDVFGTTNSRNAPRIMNYLLRLRRTEKWGEKIPCIETLLTKTIRRIVPPEEKDIGLEQMNIRKLTVMLVYNRSLININSHYMANYFDPTINFYRCYSLTSRGADLSLIEGLNVTTFDNNKKEFQETIKKHLIIQGLCGILDSYVFDYDSYFDL</sequence>
<protein>
    <submittedName>
        <fullName evidence="1">Uncharacterized protein</fullName>
    </submittedName>
</protein>
<evidence type="ECO:0000313" key="1">
    <source>
        <dbReference type="EMBL" id="AYV83685.1"/>
    </source>
</evidence>
<organism evidence="1">
    <name type="scientific">Hyperionvirus sp</name>
    <dbReference type="NCBI Taxonomy" id="2487770"/>
    <lineage>
        <taxon>Viruses</taxon>
        <taxon>Varidnaviria</taxon>
        <taxon>Bamfordvirae</taxon>
        <taxon>Nucleocytoviricota</taxon>
        <taxon>Megaviricetes</taxon>
        <taxon>Imitervirales</taxon>
        <taxon>Mimiviridae</taxon>
        <taxon>Klosneuvirinae</taxon>
    </lineage>
</organism>
<name>A0A3G5A8X4_9VIRU</name>
<accession>A0A3G5A8X4</accession>